<reference evidence="5 6" key="1">
    <citation type="submission" date="2022-06" db="EMBL/GenBank/DDBJ databases">
        <title>Mycolicibacterium sp. CAU 1645 isolated from seawater.</title>
        <authorList>
            <person name="Kim W."/>
        </authorList>
    </citation>
    <scope>NUCLEOTIDE SEQUENCE [LARGE SCALE GENOMIC DNA]</scope>
    <source>
        <strain evidence="5 6">CAU 1645</strain>
    </source>
</reference>
<evidence type="ECO:0000313" key="6">
    <source>
        <dbReference type="Proteomes" id="UP001651690"/>
    </source>
</evidence>
<dbReference type="EMBL" id="JANDBD010000006">
    <property type="protein sequence ID" value="MCP9273765.1"/>
    <property type="molecule type" value="Genomic_DNA"/>
</dbReference>
<accession>A0ABT1M593</accession>
<evidence type="ECO:0000313" key="5">
    <source>
        <dbReference type="EMBL" id="MCP9273765.1"/>
    </source>
</evidence>
<evidence type="ECO:0000256" key="3">
    <source>
        <dbReference type="ARBA" id="ARBA00048488"/>
    </source>
</evidence>
<evidence type="ECO:0000256" key="1">
    <source>
        <dbReference type="ARBA" id="ARBA00012499"/>
    </source>
</evidence>
<dbReference type="GO" id="GO:0033743">
    <property type="term" value="F:peptide-methionine (R)-S-oxide reductase activity"/>
    <property type="evidence" value="ECO:0007669"/>
    <property type="project" value="UniProtKB-EC"/>
</dbReference>
<keyword evidence="2 5" id="KW-0560">Oxidoreductase</keyword>
<sequence length="169" mass="18360">MANRALSRRSVLFGALVVGVAGCTQWRDVAAADPPEPSAETFEVSRTDAQWRQQLTPEQYRILRQAGTETPYSSALNDEHRTGVFSCAGCALDLFSSSTKFDSGTGWPSFFAALDNSVIERSDSTLGMTRTEVLCRRCGGHLGHVFDDGPEPTGLRYCMNGDALSFRAA</sequence>
<keyword evidence="6" id="KW-1185">Reference proteome</keyword>
<dbReference type="PANTHER" id="PTHR10173:SF57">
    <property type="entry name" value="PEPTIDE-METHIONINE (R)-S-OXIDE REDUCTASE"/>
    <property type="match status" value="1"/>
</dbReference>
<protein>
    <recommendedName>
        <fullName evidence="1">peptide-methionine (R)-S-oxide reductase</fullName>
        <ecNumber evidence="1">1.8.4.12</ecNumber>
    </recommendedName>
</protein>
<organism evidence="5 6">
    <name type="scientific">Mycolicibacterium arenosum</name>
    <dbReference type="NCBI Taxonomy" id="2952157"/>
    <lineage>
        <taxon>Bacteria</taxon>
        <taxon>Bacillati</taxon>
        <taxon>Actinomycetota</taxon>
        <taxon>Actinomycetes</taxon>
        <taxon>Mycobacteriales</taxon>
        <taxon>Mycobacteriaceae</taxon>
        <taxon>Mycolicibacterium</taxon>
    </lineage>
</organism>
<dbReference type="NCBIfam" id="TIGR00357">
    <property type="entry name" value="peptide-methionine (R)-S-oxide reductase MsrB"/>
    <property type="match status" value="1"/>
</dbReference>
<dbReference type="SUPFAM" id="SSF51316">
    <property type="entry name" value="Mss4-like"/>
    <property type="match status" value="1"/>
</dbReference>
<dbReference type="RefSeq" id="WP_255061074.1">
    <property type="nucleotide sequence ID" value="NZ_JANDBD010000006.1"/>
</dbReference>
<feature type="domain" description="MsrB" evidence="4">
    <location>
        <begin position="48"/>
        <end position="169"/>
    </location>
</feature>
<name>A0ABT1M593_9MYCO</name>
<dbReference type="PROSITE" id="PS51790">
    <property type="entry name" value="MSRB"/>
    <property type="match status" value="1"/>
</dbReference>
<proteinExistence type="predicted"/>
<dbReference type="Pfam" id="PF01641">
    <property type="entry name" value="SelR"/>
    <property type="match status" value="1"/>
</dbReference>
<dbReference type="InterPro" id="IPR028427">
    <property type="entry name" value="Met_Sox_Rdtase_MsrB"/>
</dbReference>
<dbReference type="PROSITE" id="PS51257">
    <property type="entry name" value="PROKAR_LIPOPROTEIN"/>
    <property type="match status" value="1"/>
</dbReference>
<comment type="caution">
    <text evidence="5">The sequence shown here is derived from an EMBL/GenBank/DDBJ whole genome shotgun (WGS) entry which is preliminary data.</text>
</comment>
<gene>
    <name evidence="5" type="primary">msrB</name>
    <name evidence="5" type="ORF">NM203_16370</name>
</gene>
<dbReference type="InterPro" id="IPR011057">
    <property type="entry name" value="Mss4-like_sf"/>
</dbReference>
<dbReference type="Proteomes" id="UP001651690">
    <property type="component" value="Unassembled WGS sequence"/>
</dbReference>
<comment type="catalytic activity">
    <reaction evidence="3">
        <text>L-methionyl-[protein] + [thioredoxin]-disulfide + H2O = L-methionyl-(R)-S-oxide-[protein] + [thioredoxin]-dithiol</text>
        <dbReference type="Rhea" id="RHEA:24164"/>
        <dbReference type="Rhea" id="RHEA-COMP:10698"/>
        <dbReference type="Rhea" id="RHEA-COMP:10700"/>
        <dbReference type="Rhea" id="RHEA-COMP:12313"/>
        <dbReference type="Rhea" id="RHEA-COMP:12314"/>
        <dbReference type="ChEBI" id="CHEBI:15377"/>
        <dbReference type="ChEBI" id="CHEBI:16044"/>
        <dbReference type="ChEBI" id="CHEBI:29950"/>
        <dbReference type="ChEBI" id="CHEBI:45764"/>
        <dbReference type="ChEBI" id="CHEBI:50058"/>
        <dbReference type="EC" id="1.8.4.12"/>
    </reaction>
</comment>
<dbReference type="PANTHER" id="PTHR10173">
    <property type="entry name" value="METHIONINE SULFOXIDE REDUCTASE"/>
    <property type="match status" value="1"/>
</dbReference>
<evidence type="ECO:0000259" key="4">
    <source>
        <dbReference type="PROSITE" id="PS51790"/>
    </source>
</evidence>
<dbReference type="EC" id="1.8.4.12" evidence="1"/>
<dbReference type="Gene3D" id="2.170.150.20">
    <property type="entry name" value="Peptide methionine sulfoxide reductase"/>
    <property type="match status" value="1"/>
</dbReference>
<evidence type="ECO:0000256" key="2">
    <source>
        <dbReference type="ARBA" id="ARBA00023002"/>
    </source>
</evidence>
<dbReference type="InterPro" id="IPR002579">
    <property type="entry name" value="Met_Sox_Rdtase_MsrB_dom"/>
</dbReference>